<dbReference type="EMBL" id="LGTO01000004">
    <property type="protein sequence ID" value="KNE21786.1"/>
    <property type="molecule type" value="Genomic_DNA"/>
</dbReference>
<dbReference type="PATRIC" id="fig|1473.5.peg.3493"/>
<evidence type="ECO:0000313" key="2">
    <source>
        <dbReference type="Proteomes" id="UP000036780"/>
    </source>
</evidence>
<reference evidence="2" key="1">
    <citation type="submission" date="2015-07" db="EMBL/GenBank/DDBJ databases">
        <title>Fjat-10053 dsm26.</title>
        <authorList>
            <person name="Liu B."/>
            <person name="Wang J."/>
            <person name="Zhu Y."/>
            <person name="Liu G."/>
            <person name="Chen Q."/>
            <person name="Chen Z."/>
            <person name="Lan J."/>
            <person name="Che J."/>
            <person name="Ge C."/>
            <person name="Shi H."/>
            <person name="Pan Z."/>
            <person name="Liu X."/>
        </authorList>
    </citation>
    <scope>NUCLEOTIDE SEQUENCE [LARGE SCALE GENOMIC DNA]</scope>
    <source>
        <strain evidence="2">DSM 26</strain>
    </source>
</reference>
<organism evidence="1 2">
    <name type="scientific">Virgibacillus pantothenticus</name>
    <dbReference type="NCBI Taxonomy" id="1473"/>
    <lineage>
        <taxon>Bacteria</taxon>
        <taxon>Bacillati</taxon>
        <taxon>Bacillota</taxon>
        <taxon>Bacilli</taxon>
        <taxon>Bacillales</taxon>
        <taxon>Bacillaceae</taxon>
        <taxon>Virgibacillus</taxon>
    </lineage>
</organism>
<evidence type="ECO:0000313" key="1">
    <source>
        <dbReference type="EMBL" id="KNE21786.1"/>
    </source>
</evidence>
<dbReference type="AlphaFoldDB" id="A0A0L0QT76"/>
<keyword evidence="2" id="KW-1185">Reference proteome</keyword>
<dbReference type="Proteomes" id="UP000036780">
    <property type="component" value="Unassembled WGS sequence"/>
</dbReference>
<proteinExistence type="predicted"/>
<sequence>MDNEYLSAFKIFQKEQDIIKKVLRSPAIEAMQRQQDNINRLIGNSATVGFDRYQGIASIMNNSAFRELQTQQDTWNRLIGNSAAIGLEKYQSVASVMHSTAFDNLVKHQSTINGIFKSSAFEAIQKHQDTWSRLVDNSISTGLEKYQGITSAISNLGIDNYQNSITQVMNNSTFEILQKHQDRWSELFNKISDLGINSSTFSEMVEELQEVYDELDSSSSVSEKENINDKEIKEVIQGIISYCMHIVTVFHVVDTKYIWDILTKISVLMTILLPLVPIDEPNTQEEKVQIINVNGDNNTINIENTDSGTIIINTGDRETDVNVIKDNTESVEEHGNQVEELEKNKLDISAGLKT</sequence>
<accession>A0A0L0QT76</accession>
<dbReference type="GeneID" id="66869488"/>
<gene>
    <name evidence="1" type="ORF">AFK71_02895</name>
</gene>
<dbReference type="RefSeq" id="WP_050350058.1">
    <property type="nucleotide sequence ID" value="NZ_CP073011.1"/>
</dbReference>
<name>A0A0L0QT76_VIRPA</name>
<comment type="caution">
    <text evidence="1">The sequence shown here is derived from an EMBL/GenBank/DDBJ whole genome shotgun (WGS) entry which is preliminary data.</text>
</comment>
<protein>
    <submittedName>
        <fullName evidence="1">Uncharacterized protein</fullName>
    </submittedName>
</protein>